<dbReference type="GO" id="GO:0019825">
    <property type="term" value="F:oxygen binding"/>
    <property type="evidence" value="ECO:0007669"/>
    <property type="project" value="InterPro"/>
</dbReference>
<feature type="domain" description="Globin-sensor" evidence="1">
    <location>
        <begin position="18"/>
        <end position="199"/>
    </location>
</feature>
<dbReference type="AlphaFoldDB" id="A0AAD5X0E8"/>
<name>A0AAD5X0E8_9FUNG</name>
<dbReference type="EMBL" id="JADGJD010001919">
    <property type="protein sequence ID" value="KAJ3036600.1"/>
    <property type="molecule type" value="Genomic_DNA"/>
</dbReference>
<dbReference type="PANTHER" id="PTHR42071:SF1">
    <property type="entry name" value="GLOBIN-SENSOR DOMAIN-CONTAINING PROTEIN"/>
    <property type="match status" value="1"/>
</dbReference>
<dbReference type="PANTHER" id="PTHR42071">
    <property type="entry name" value="PROTOGLOBIN DOMAIN-CONTAINING PROTEIN"/>
    <property type="match status" value="1"/>
</dbReference>
<protein>
    <recommendedName>
        <fullName evidence="1">Globin-sensor domain-containing protein</fullName>
    </recommendedName>
</protein>
<dbReference type="InterPro" id="IPR044398">
    <property type="entry name" value="Globin-sensor_dom"/>
</dbReference>
<comment type="caution">
    <text evidence="2">The sequence shown here is derived from an EMBL/GenBank/DDBJ whole genome shotgun (WGS) entry which is preliminary data.</text>
</comment>
<dbReference type="InterPro" id="IPR012292">
    <property type="entry name" value="Globin/Proto"/>
</dbReference>
<dbReference type="Gene3D" id="1.10.490.10">
    <property type="entry name" value="Globins"/>
    <property type="match status" value="1"/>
</dbReference>
<dbReference type="InterPro" id="IPR009050">
    <property type="entry name" value="Globin-like_sf"/>
</dbReference>
<gene>
    <name evidence="2" type="ORF">HK097_003787</name>
</gene>
<reference evidence="2" key="1">
    <citation type="submission" date="2020-05" db="EMBL/GenBank/DDBJ databases">
        <title>Phylogenomic resolution of chytrid fungi.</title>
        <authorList>
            <person name="Stajich J.E."/>
            <person name="Amses K."/>
            <person name="Simmons R."/>
            <person name="Seto K."/>
            <person name="Myers J."/>
            <person name="Bonds A."/>
            <person name="Quandt C.A."/>
            <person name="Barry K."/>
            <person name="Liu P."/>
            <person name="Grigoriev I."/>
            <person name="Longcore J.E."/>
            <person name="James T.Y."/>
        </authorList>
    </citation>
    <scope>NUCLEOTIDE SEQUENCE</scope>
    <source>
        <strain evidence="2">JEL0318</strain>
    </source>
</reference>
<keyword evidence="3" id="KW-1185">Reference proteome</keyword>
<sequence>MSTIKRIDRDRLYTDTLYRFQYVCDFADFGAEDIAYIKGAAPLVAPLVPTIVDAVYVKLFGFDITKATFLNRNEGFKGAMETSIEDLNVNSDVIKFRKDFLSKYLVKLVTAEYDANFVKYLDWVGRIHTDTPGKKSRINVEYIHINALFAWLHGFLAQTLDSLPELQSDSKKRAGTIAAFSKLLWIQNDLFARYYVKDGVDVRDSGAVARKGVEGWCRRNSEGVAAGLAVAAIAVGVLGWKNGRFGGF</sequence>
<accession>A0AAD5X0E8</accession>
<organism evidence="2 3">
    <name type="scientific">Rhizophlyctis rosea</name>
    <dbReference type="NCBI Taxonomy" id="64517"/>
    <lineage>
        <taxon>Eukaryota</taxon>
        <taxon>Fungi</taxon>
        <taxon>Fungi incertae sedis</taxon>
        <taxon>Chytridiomycota</taxon>
        <taxon>Chytridiomycota incertae sedis</taxon>
        <taxon>Chytridiomycetes</taxon>
        <taxon>Rhizophlyctidales</taxon>
        <taxon>Rhizophlyctidaceae</taxon>
        <taxon>Rhizophlyctis</taxon>
    </lineage>
</organism>
<dbReference type="GO" id="GO:0020037">
    <property type="term" value="F:heme binding"/>
    <property type="evidence" value="ECO:0007669"/>
    <property type="project" value="InterPro"/>
</dbReference>
<evidence type="ECO:0000259" key="1">
    <source>
        <dbReference type="Pfam" id="PF11563"/>
    </source>
</evidence>
<dbReference type="Pfam" id="PF11563">
    <property type="entry name" value="Protoglobin"/>
    <property type="match status" value="1"/>
</dbReference>
<evidence type="ECO:0000313" key="3">
    <source>
        <dbReference type="Proteomes" id="UP001212841"/>
    </source>
</evidence>
<dbReference type="SUPFAM" id="SSF46458">
    <property type="entry name" value="Globin-like"/>
    <property type="match status" value="1"/>
</dbReference>
<dbReference type="Proteomes" id="UP001212841">
    <property type="component" value="Unassembled WGS sequence"/>
</dbReference>
<evidence type="ECO:0000313" key="2">
    <source>
        <dbReference type="EMBL" id="KAJ3036600.1"/>
    </source>
</evidence>
<proteinExistence type="predicted"/>